<reference evidence="2" key="1">
    <citation type="journal article" date="2015" name="PLoS Genet.">
        <title>The dynamic genome and transcriptome of the human fungal pathogen Blastomyces and close relative Emmonsia.</title>
        <authorList>
            <person name="Munoz J.F."/>
            <person name="Gauthier G.M."/>
            <person name="Desjardins C.A."/>
            <person name="Gallo J.E."/>
            <person name="Holder J."/>
            <person name="Sullivan T.D."/>
            <person name="Marty A.J."/>
            <person name="Carmen J.C."/>
            <person name="Chen Z."/>
            <person name="Ding L."/>
            <person name="Gujja S."/>
            <person name="Magrini V."/>
            <person name="Misas E."/>
            <person name="Mitreva M."/>
            <person name="Priest M."/>
            <person name="Saif S."/>
            <person name="Whiston E.A."/>
            <person name="Young S."/>
            <person name="Zeng Q."/>
            <person name="Goldman W.E."/>
            <person name="Mardis E.R."/>
            <person name="Taylor J.W."/>
            <person name="McEwen J.G."/>
            <person name="Clay O.K."/>
            <person name="Klein B.S."/>
            <person name="Cuomo C.A."/>
        </authorList>
    </citation>
    <scope>NUCLEOTIDE SEQUENCE [LARGE SCALE GENOMIC DNA]</scope>
    <source>
        <strain evidence="2">ER-3 / ATCC MYA-2586</strain>
    </source>
</reference>
<gene>
    <name evidence="1" type="ORF">BDCG_03302</name>
</gene>
<sequence>MSFYDARPLHDPDFPMGGRIMSSGNIALKPCVKRIRFYRTALHSSITHVCETLPARTRNPGDLPLDENGLGNVEFNNRHKDWEGYEFAYEMVTVYEIKQPISLKEMKDKHSFKPAPRGLVTGPHILGAPLIIPPLSPTEHTHTFILLHGRSSNAERFGLELVKTAKLNTYSTTNRKIRSDDQQSRSICGNERLATGFVQEMFQIRIHSLNRPGRPTRDPTMKTTILQSYKQSNHIRDILDLPALPALGVQHRQSSPVFLGHWFEDEKVSVTLGRSMVEFFCATGLVWTSLGWLNEGFGHWYKDPDEIDDIVK</sequence>
<keyword evidence="2" id="KW-1185">Reference proteome</keyword>
<name>A0ABP2EVZ9_AJEDR</name>
<dbReference type="Proteomes" id="UP000002039">
    <property type="component" value="Unassembled WGS sequence"/>
</dbReference>
<dbReference type="InterPro" id="IPR015947">
    <property type="entry name" value="PUA-like_sf"/>
</dbReference>
<protein>
    <submittedName>
        <fullName evidence="1">Uncharacterized protein</fullName>
    </submittedName>
</protein>
<dbReference type="EMBL" id="EQ999975">
    <property type="protein sequence ID" value="EEQ88182.2"/>
    <property type="molecule type" value="Genomic_DNA"/>
</dbReference>
<dbReference type="SUPFAM" id="SSF88697">
    <property type="entry name" value="PUA domain-like"/>
    <property type="match status" value="1"/>
</dbReference>
<dbReference type="GeneID" id="69025618"/>
<accession>A0ABP2EVZ9</accession>
<dbReference type="RefSeq" id="XP_045275369.1">
    <property type="nucleotide sequence ID" value="XM_045418899.1"/>
</dbReference>
<evidence type="ECO:0000313" key="2">
    <source>
        <dbReference type="Proteomes" id="UP000002039"/>
    </source>
</evidence>
<evidence type="ECO:0000313" key="1">
    <source>
        <dbReference type="EMBL" id="EEQ88182.2"/>
    </source>
</evidence>
<organism evidence="1 2">
    <name type="scientific">Ajellomyces dermatitidis (strain ER-3 / ATCC MYA-2586)</name>
    <name type="common">Blastomyces dermatitidis</name>
    <dbReference type="NCBI Taxonomy" id="559297"/>
    <lineage>
        <taxon>Eukaryota</taxon>
        <taxon>Fungi</taxon>
        <taxon>Dikarya</taxon>
        <taxon>Ascomycota</taxon>
        <taxon>Pezizomycotina</taxon>
        <taxon>Eurotiomycetes</taxon>
        <taxon>Eurotiomycetidae</taxon>
        <taxon>Onygenales</taxon>
        <taxon>Ajellomycetaceae</taxon>
        <taxon>Blastomyces</taxon>
    </lineage>
</organism>
<proteinExistence type="predicted"/>